<sequence>MNSPVAHAPQVEVVVSGCSASDAGSLFAELCRLFSSDRRAEDVPHETAGSRPTMWTGTFDMSSAPGAPERLEPPASLSGPVKAELQGEPRAVERLRRALDAMYVVHQLGVVAGDQEVDVELRLESRGMA</sequence>
<name>A0ABU7FC20_9ACTN</name>
<reference evidence="2" key="1">
    <citation type="submission" date="2024-01" db="EMBL/GenBank/DDBJ databases">
        <title>First draft genome sequence data of TA4-1, the type strain of Gram-positive actinobacterium Streptomyces chiangmaiensis.</title>
        <authorList>
            <person name="Yasawong M."/>
            <person name="Nantapong N."/>
        </authorList>
    </citation>
    <scope>NUCLEOTIDE SEQUENCE</scope>
    <source>
        <strain evidence="2">TA4-1</strain>
    </source>
</reference>
<evidence type="ECO:0000313" key="3">
    <source>
        <dbReference type="Proteomes" id="UP001333996"/>
    </source>
</evidence>
<dbReference type="RefSeq" id="WP_329505506.1">
    <property type="nucleotide sequence ID" value="NZ_BAAAYZ010000072.1"/>
</dbReference>
<evidence type="ECO:0000313" key="2">
    <source>
        <dbReference type="EMBL" id="MED7821449.1"/>
    </source>
</evidence>
<comment type="caution">
    <text evidence="2">The sequence shown here is derived from an EMBL/GenBank/DDBJ whole genome shotgun (WGS) entry which is preliminary data.</text>
</comment>
<feature type="region of interest" description="Disordered" evidence="1">
    <location>
        <begin position="39"/>
        <end position="87"/>
    </location>
</feature>
<protein>
    <submittedName>
        <fullName evidence="2">Uncharacterized protein</fullName>
    </submittedName>
</protein>
<gene>
    <name evidence="2" type="ORF">VXC91_05480</name>
</gene>
<dbReference type="Proteomes" id="UP001333996">
    <property type="component" value="Unassembled WGS sequence"/>
</dbReference>
<proteinExistence type="predicted"/>
<organism evidence="2 3">
    <name type="scientific">Streptomyces chiangmaiensis</name>
    <dbReference type="NCBI Taxonomy" id="766497"/>
    <lineage>
        <taxon>Bacteria</taxon>
        <taxon>Bacillati</taxon>
        <taxon>Actinomycetota</taxon>
        <taxon>Actinomycetes</taxon>
        <taxon>Kitasatosporales</taxon>
        <taxon>Streptomycetaceae</taxon>
        <taxon>Streptomyces</taxon>
    </lineage>
</organism>
<keyword evidence="3" id="KW-1185">Reference proteome</keyword>
<dbReference type="EMBL" id="JAYWVC010000010">
    <property type="protein sequence ID" value="MED7821449.1"/>
    <property type="molecule type" value="Genomic_DNA"/>
</dbReference>
<evidence type="ECO:0000256" key="1">
    <source>
        <dbReference type="SAM" id="MobiDB-lite"/>
    </source>
</evidence>
<accession>A0ABU7FC20</accession>